<proteinExistence type="inferred from homology"/>
<keyword evidence="9" id="KW-1185">Reference proteome</keyword>
<organism evidence="8 9">
    <name type="scientific">Kingdonia uniflora</name>
    <dbReference type="NCBI Taxonomy" id="39325"/>
    <lineage>
        <taxon>Eukaryota</taxon>
        <taxon>Viridiplantae</taxon>
        <taxon>Streptophyta</taxon>
        <taxon>Embryophyta</taxon>
        <taxon>Tracheophyta</taxon>
        <taxon>Spermatophyta</taxon>
        <taxon>Magnoliopsida</taxon>
        <taxon>Ranunculales</taxon>
        <taxon>Circaeasteraceae</taxon>
        <taxon>Kingdonia</taxon>
    </lineage>
</organism>
<evidence type="ECO:0000313" key="8">
    <source>
        <dbReference type="EMBL" id="KAF6143993.1"/>
    </source>
</evidence>
<dbReference type="GO" id="GO:0007165">
    <property type="term" value="P:signal transduction"/>
    <property type="evidence" value="ECO:0007669"/>
    <property type="project" value="TreeGrafter"/>
</dbReference>
<dbReference type="PROSITE" id="PS00108">
    <property type="entry name" value="PROTEIN_KINASE_ST"/>
    <property type="match status" value="1"/>
</dbReference>
<dbReference type="PROSITE" id="PS00107">
    <property type="entry name" value="PROTEIN_KINASE_ATP"/>
    <property type="match status" value="1"/>
</dbReference>
<dbReference type="InterPro" id="IPR008271">
    <property type="entry name" value="Ser/Thr_kinase_AS"/>
</dbReference>
<evidence type="ECO:0000259" key="7">
    <source>
        <dbReference type="PROSITE" id="PS50011"/>
    </source>
</evidence>
<accession>A0A7J7LMY5</accession>
<reference evidence="8 9" key="1">
    <citation type="journal article" date="2020" name="IScience">
        <title>Genome Sequencing of the Endangered Kingdonia uniflora (Circaeasteraceae, Ranunculales) Reveals Potential Mechanisms of Evolutionary Specialization.</title>
        <authorList>
            <person name="Sun Y."/>
            <person name="Deng T."/>
            <person name="Zhang A."/>
            <person name="Moore M.J."/>
            <person name="Landis J.B."/>
            <person name="Lin N."/>
            <person name="Zhang H."/>
            <person name="Zhang X."/>
            <person name="Huang J."/>
            <person name="Zhang X."/>
            <person name="Sun H."/>
            <person name="Wang H."/>
        </authorList>
    </citation>
    <scope>NUCLEOTIDE SEQUENCE [LARGE SCALE GENOMIC DNA]</scope>
    <source>
        <strain evidence="8">TB1705</strain>
        <tissue evidence="8">Leaf</tissue>
    </source>
</reference>
<dbReference type="PANTHER" id="PTHR48011">
    <property type="entry name" value="CCR4-NOT TRANSCRIPTIONAL COMPLEX SUBUNIT CAF120-RELATED"/>
    <property type="match status" value="1"/>
</dbReference>
<dbReference type="InterPro" id="IPR052751">
    <property type="entry name" value="Plant_MAPKKK"/>
</dbReference>
<dbReference type="CDD" id="cd06606">
    <property type="entry name" value="STKc_MAPKKK"/>
    <property type="match status" value="1"/>
</dbReference>
<dbReference type="PANTHER" id="PTHR48011:SF18">
    <property type="entry name" value="MITOGEN-ACTIVATED PROTEIN KINASE KINASE KINASE 19-RELATED"/>
    <property type="match status" value="1"/>
</dbReference>
<feature type="binding site" evidence="5">
    <location>
        <position position="36"/>
    </location>
    <ligand>
        <name>ATP</name>
        <dbReference type="ChEBI" id="CHEBI:30616"/>
    </ligand>
</feature>
<dbReference type="Pfam" id="PF00069">
    <property type="entry name" value="Pkinase"/>
    <property type="match status" value="1"/>
</dbReference>
<dbReference type="InterPro" id="IPR000719">
    <property type="entry name" value="Prot_kinase_dom"/>
</dbReference>
<dbReference type="PROSITE" id="PS50011">
    <property type="entry name" value="PROTEIN_KINASE_DOM"/>
    <property type="match status" value="1"/>
</dbReference>
<evidence type="ECO:0000256" key="6">
    <source>
        <dbReference type="RuleBase" id="RU000304"/>
    </source>
</evidence>
<dbReference type="SMART" id="SM00220">
    <property type="entry name" value="S_TKc"/>
    <property type="match status" value="1"/>
</dbReference>
<keyword evidence="6" id="KW-0723">Serine/threonine-protein kinase</keyword>
<evidence type="ECO:0000256" key="1">
    <source>
        <dbReference type="ARBA" id="ARBA00022679"/>
    </source>
</evidence>
<dbReference type="GO" id="GO:0004674">
    <property type="term" value="F:protein serine/threonine kinase activity"/>
    <property type="evidence" value="ECO:0007669"/>
    <property type="project" value="UniProtKB-KW"/>
</dbReference>
<gene>
    <name evidence="8" type="ORF">GIB67_017601</name>
</gene>
<sequence length="335" mass="37625">MNWVRGEVIGKGSFSSVYLATPRRDSAETPSLMAVKSVSVSQSSLLQKEKDILTQFEDCPEILRCFGDDFTVEDGKEVYNILLEFASRGNLHQLLKKSDMGLPLSDVRYHTRSILRGLSMIHEKGFVHCDIKLQNILVCGSTEVKIADFGLAKKRNCDFDDGVSGLRGTPLYMSPESVSSNVYETGADIWALGCVVSELVTGKPAWRCRSDTDISGLLYRIGFGEELPVIPDELCDDGKDFLIRCFTRDPMTRWTAEMLLNHPFVTLVDSDASPRSAFDFPEWRSPSLHSRSLTCSEEEWDCSTSESTVERIRQLDTGKLQSWSFTSTWIDVRDA</sequence>
<evidence type="ECO:0000256" key="4">
    <source>
        <dbReference type="ARBA" id="ARBA00022840"/>
    </source>
</evidence>
<comment type="similarity">
    <text evidence="6">Belongs to the protein kinase superfamily.</text>
</comment>
<protein>
    <recommendedName>
        <fullName evidence="7">Protein kinase domain-containing protein</fullName>
    </recommendedName>
</protein>
<dbReference type="SUPFAM" id="SSF56112">
    <property type="entry name" value="Protein kinase-like (PK-like)"/>
    <property type="match status" value="1"/>
</dbReference>
<keyword evidence="4 5" id="KW-0067">ATP-binding</keyword>
<dbReference type="InterPro" id="IPR017441">
    <property type="entry name" value="Protein_kinase_ATP_BS"/>
</dbReference>
<evidence type="ECO:0000256" key="5">
    <source>
        <dbReference type="PROSITE-ProRule" id="PRU10141"/>
    </source>
</evidence>
<keyword evidence="3" id="KW-0418">Kinase</keyword>
<dbReference type="OrthoDB" id="8693905at2759"/>
<keyword evidence="2 5" id="KW-0547">Nucleotide-binding</keyword>
<evidence type="ECO:0000313" key="9">
    <source>
        <dbReference type="Proteomes" id="UP000541444"/>
    </source>
</evidence>
<dbReference type="EMBL" id="JACGCM010002156">
    <property type="protein sequence ID" value="KAF6143993.1"/>
    <property type="molecule type" value="Genomic_DNA"/>
</dbReference>
<evidence type="ECO:0000256" key="2">
    <source>
        <dbReference type="ARBA" id="ARBA00022741"/>
    </source>
</evidence>
<feature type="domain" description="Protein kinase" evidence="7">
    <location>
        <begin position="3"/>
        <end position="265"/>
    </location>
</feature>
<comment type="caution">
    <text evidence="8">The sequence shown here is derived from an EMBL/GenBank/DDBJ whole genome shotgun (WGS) entry which is preliminary data.</text>
</comment>
<dbReference type="Gene3D" id="1.10.510.10">
    <property type="entry name" value="Transferase(Phosphotransferase) domain 1"/>
    <property type="match status" value="1"/>
</dbReference>
<keyword evidence="1" id="KW-0808">Transferase</keyword>
<dbReference type="GO" id="GO:0005524">
    <property type="term" value="F:ATP binding"/>
    <property type="evidence" value="ECO:0007669"/>
    <property type="project" value="UniProtKB-UniRule"/>
</dbReference>
<name>A0A7J7LMY5_9MAGN</name>
<evidence type="ECO:0000256" key="3">
    <source>
        <dbReference type="ARBA" id="ARBA00022777"/>
    </source>
</evidence>
<dbReference type="InterPro" id="IPR011009">
    <property type="entry name" value="Kinase-like_dom_sf"/>
</dbReference>
<dbReference type="AlphaFoldDB" id="A0A7J7LMY5"/>
<dbReference type="Proteomes" id="UP000541444">
    <property type="component" value="Unassembled WGS sequence"/>
</dbReference>